<gene>
    <name evidence="1" type="ORF">PRLR5076_25560</name>
</gene>
<accession>A0A9R1CBX8</accession>
<protein>
    <submittedName>
        <fullName evidence="1">Uncharacterized protein</fullName>
    </submittedName>
</protein>
<name>A0A9R1CBX8_9BACT</name>
<evidence type="ECO:0000313" key="2">
    <source>
        <dbReference type="Proteomes" id="UP000825483"/>
    </source>
</evidence>
<proteinExistence type="predicted"/>
<dbReference type="Proteomes" id="UP000825483">
    <property type="component" value="Unassembled WGS sequence"/>
</dbReference>
<dbReference type="AlphaFoldDB" id="A0A9R1CBX8"/>
<reference evidence="1" key="1">
    <citation type="journal article" date="2022" name="Int. J. Syst. Evol. Microbiol.">
        <title>Prevotella lacticifex sp. nov., isolated from the rumen of cows.</title>
        <authorList>
            <person name="Shinkai T."/>
            <person name="Ikeyama N."/>
            <person name="Kumagai M."/>
            <person name="Ohmori H."/>
            <person name="Sakamoto M."/>
            <person name="Ohkuma M."/>
            <person name="Mitsumori M."/>
        </authorList>
    </citation>
    <scope>NUCLEOTIDE SEQUENCE</scope>
    <source>
        <strain evidence="1">R5076</strain>
    </source>
</reference>
<keyword evidence="2" id="KW-1185">Reference proteome</keyword>
<comment type="caution">
    <text evidence="1">The sequence shown here is derived from an EMBL/GenBank/DDBJ whole genome shotgun (WGS) entry which is preliminary data.</text>
</comment>
<evidence type="ECO:0000313" key="1">
    <source>
        <dbReference type="EMBL" id="GJG59705.1"/>
    </source>
</evidence>
<dbReference type="EMBL" id="BPUB01000002">
    <property type="protein sequence ID" value="GJG59705.1"/>
    <property type="molecule type" value="Genomic_DNA"/>
</dbReference>
<sequence>MWILERSVTTKDKTEKHRQAQYCAKSANRAKKNNTKGRKATLEPTKQKYKYKNSSIGIML</sequence>
<organism evidence="1 2">
    <name type="scientific">Prevotella lacticifex</name>
    <dbReference type="NCBI Taxonomy" id="2854755"/>
    <lineage>
        <taxon>Bacteria</taxon>
        <taxon>Pseudomonadati</taxon>
        <taxon>Bacteroidota</taxon>
        <taxon>Bacteroidia</taxon>
        <taxon>Bacteroidales</taxon>
        <taxon>Prevotellaceae</taxon>
        <taxon>Prevotella</taxon>
    </lineage>
</organism>